<proteinExistence type="predicted"/>
<feature type="domain" description="SWIM-type" evidence="2">
    <location>
        <begin position="493"/>
        <end position="523"/>
    </location>
</feature>
<keyword evidence="1" id="KW-0863">Zinc-finger</keyword>
<keyword evidence="1" id="KW-0862">Zinc</keyword>
<evidence type="ECO:0000313" key="4">
    <source>
        <dbReference type="EMBL" id="CAF3699016.1"/>
    </source>
</evidence>
<evidence type="ECO:0000313" key="3">
    <source>
        <dbReference type="EMBL" id="CAF0907061.1"/>
    </source>
</evidence>
<evidence type="ECO:0000259" key="2">
    <source>
        <dbReference type="PROSITE" id="PS50966"/>
    </source>
</evidence>
<sequence>MVKRTWNFVDKFSSEDELQSYIVQNTVSIKRTEEIEAGKKVIYRCSKYRKYPECDFQVKVIFSHDGGVTVSTSNEHDHAHRAATTRAPSPVREIVKNSVAAGLSCIQTRRAIEHQYQGGVSRSQLCSLLNYHRSLAVPDIHFVDDFRSWCHQHSALAVGPTAIHEPFVAKFYINSCNDIFVFITTRKLISTAPLSGMLQVDATFKLNWNELPVLVFGSSDGNRRFFPYGIAVIGTDEAASSYITLFQTVKECVFNVTGLQYNVQYLMADGGKGITTAQQFELPNCRRLMCWSHAIRKIRQHRKMIPVEKWRGIERDISTLQLSFNDNIFQKGSSLLLTKWKSDPELFMFANYFEQTWLLDLKFWYEGAAIGYPLTNNGLESLNNRIKQQYTLRNKLPLPKFISTMDTMLREWSRKTAEDEFQTYPKISVEIEKQAWKWLKDLNKNSIFHWHSYSYIVPSTSNKDYSSSLWLQEYATFPWKKFEDFSKWFYAGRLVTLPMMCSCKTNLKTYVCKHAVGISIHFGLYIISDPNKLESLGKRRGRPKKAGPALSC</sequence>
<organism evidence="4 5">
    <name type="scientific">Rotaria sordida</name>
    <dbReference type="NCBI Taxonomy" id="392033"/>
    <lineage>
        <taxon>Eukaryota</taxon>
        <taxon>Metazoa</taxon>
        <taxon>Spiralia</taxon>
        <taxon>Gnathifera</taxon>
        <taxon>Rotifera</taxon>
        <taxon>Eurotatoria</taxon>
        <taxon>Bdelloidea</taxon>
        <taxon>Philodinida</taxon>
        <taxon>Philodinidae</taxon>
        <taxon>Rotaria</taxon>
    </lineage>
</organism>
<dbReference type="PANTHER" id="PTHR31669:SF251">
    <property type="entry name" value="PROTEIN FAR1-RELATED SEQUENCE"/>
    <property type="match status" value="1"/>
</dbReference>
<comment type="caution">
    <text evidence="4">The sequence shown here is derived from an EMBL/GenBank/DDBJ whole genome shotgun (WGS) entry which is preliminary data.</text>
</comment>
<dbReference type="PROSITE" id="PS50966">
    <property type="entry name" value="ZF_SWIM"/>
    <property type="match status" value="1"/>
</dbReference>
<keyword evidence="1" id="KW-0479">Metal-binding</keyword>
<dbReference type="InterPro" id="IPR031052">
    <property type="entry name" value="FHY3/FAR1"/>
</dbReference>
<protein>
    <recommendedName>
        <fullName evidence="2">SWIM-type domain-containing protein</fullName>
    </recommendedName>
</protein>
<dbReference type="AlphaFoldDB" id="A0A818UID5"/>
<dbReference type="Pfam" id="PF10551">
    <property type="entry name" value="MULE"/>
    <property type="match status" value="1"/>
</dbReference>
<name>A0A818UID5_9BILA</name>
<gene>
    <name evidence="4" type="ORF">FNK824_LOCUS9032</name>
    <name evidence="3" type="ORF">SEV965_LOCUS5944</name>
</gene>
<evidence type="ECO:0000313" key="5">
    <source>
        <dbReference type="Proteomes" id="UP000663874"/>
    </source>
</evidence>
<dbReference type="EMBL" id="CAJOBE010000921">
    <property type="protein sequence ID" value="CAF3699016.1"/>
    <property type="molecule type" value="Genomic_DNA"/>
</dbReference>
<evidence type="ECO:0000256" key="1">
    <source>
        <dbReference type="PROSITE-ProRule" id="PRU00325"/>
    </source>
</evidence>
<dbReference type="EMBL" id="CAJNOU010000187">
    <property type="protein sequence ID" value="CAF0907061.1"/>
    <property type="molecule type" value="Genomic_DNA"/>
</dbReference>
<dbReference type="PANTHER" id="PTHR31669">
    <property type="entry name" value="PROTEIN FAR1-RELATED SEQUENCE 10-RELATED"/>
    <property type="match status" value="1"/>
</dbReference>
<dbReference type="Proteomes" id="UP000663889">
    <property type="component" value="Unassembled WGS sequence"/>
</dbReference>
<dbReference type="InterPro" id="IPR018289">
    <property type="entry name" value="MULE_transposase_dom"/>
</dbReference>
<dbReference type="Proteomes" id="UP000663874">
    <property type="component" value="Unassembled WGS sequence"/>
</dbReference>
<dbReference type="InterPro" id="IPR007527">
    <property type="entry name" value="Znf_SWIM"/>
</dbReference>
<reference evidence="4" key="1">
    <citation type="submission" date="2021-02" db="EMBL/GenBank/DDBJ databases">
        <authorList>
            <person name="Nowell W R."/>
        </authorList>
    </citation>
    <scope>NUCLEOTIDE SEQUENCE</scope>
</reference>
<dbReference type="GO" id="GO:0006355">
    <property type="term" value="P:regulation of DNA-templated transcription"/>
    <property type="evidence" value="ECO:0007669"/>
    <property type="project" value="InterPro"/>
</dbReference>
<accession>A0A818UID5</accession>
<dbReference type="GO" id="GO:0008270">
    <property type="term" value="F:zinc ion binding"/>
    <property type="evidence" value="ECO:0007669"/>
    <property type="project" value="UniProtKB-KW"/>
</dbReference>